<evidence type="ECO:0000313" key="3">
    <source>
        <dbReference type="EMBL" id="KUH32069.1"/>
    </source>
</evidence>
<dbReference type="PANTHER" id="PTHR35901:SF1">
    <property type="entry name" value="EXONUCLEASE VAPC9"/>
    <property type="match status" value="1"/>
</dbReference>
<dbReference type="AlphaFoldDB" id="A0A117IT24"/>
<dbReference type="EMBL" id="LLYW01000041">
    <property type="protein sequence ID" value="KUH32069.1"/>
    <property type="molecule type" value="Genomic_DNA"/>
</dbReference>
<dbReference type="PANTHER" id="PTHR35901">
    <property type="entry name" value="RIBONUCLEASE VAPC3"/>
    <property type="match status" value="1"/>
</dbReference>
<evidence type="ECO:0000313" key="4">
    <source>
        <dbReference type="Proteomes" id="UP000053462"/>
    </source>
</evidence>
<evidence type="ECO:0000259" key="2">
    <source>
        <dbReference type="Pfam" id="PF01850"/>
    </source>
</evidence>
<keyword evidence="4" id="KW-1185">Reference proteome</keyword>
<dbReference type="InterPro" id="IPR051619">
    <property type="entry name" value="TypeII_TA_RNase_PINc/VapC"/>
</dbReference>
<dbReference type="InterPro" id="IPR029060">
    <property type="entry name" value="PIN-like_dom_sf"/>
</dbReference>
<dbReference type="OrthoDB" id="99382at2157"/>
<reference evidence="3 4" key="1">
    <citation type="submission" date="2015-10" db="EMBL/GenBank/DDBJ databases">
        <title>Draft genome sequence of Thermococcus celericrescens strain DSM 17994.</title>
        <authorList>
            <person name="Hong S.-J."/>
            <person name="Park C.-E."/>
            <person name="Shin J.-H."/>
        </authorList>
    </citation>
    <scope>NUCLEOTIDE SEQUENCE [LARGE SCALE GENOMIC DNA]</scope>
    <source>
        <strain evidence="3 4">DSM 17994</strain>
    </source>
</reference>
<organism evidence="3 4">
    <name type="scientific">Thermococcus celericrescens</name>
    <dbReference type="NCBI Taxonomy" id="227598"/>
    <lineage>
        <taxon>Archaea</taxon>
        <taxon>Methanobacteriati</taxon>
        <taxon>Methanobacteriota</taxon>
        <taxon>Thermococci</taxon>
        <taxon>Thermococcales</taxon>
        <taxon>Thermococcaceae</taxon>
        <taxon>Thermococcus</taxon>
    </lineage>
</organism>
<keyword evidence="1" id="KW-0460">Magnesium</keyword>
<dbReference type="Gene3D" id="3.40.50.1010">
    <property type="entry name" value="5'-nuclease"/>
    <property type="match status" value="1"/>
</dbReference>
<sequence>MIVLDANVLVDALFEGNPERRKLALDFFKMAEGNPVYIPRIFIIEVLSVAKRLGVGIDYRTLLSLIEEFNVKDENELFNLAVYVSENVHPRAVDAYYIATAMLTGSVLVSNDKIMVKNSRKAGIEAFYLLEEFDKLRESLSDI</sequence>
<feature type="domain" description="PIN" evidence="2">
    <location>
        <begin position="2"/>
        <end position="117"/>
    </location>
</feature>
<dbReference type="RefSeq" id="WP_058939711.1">
    <property type="nucleotide sequence ID" value="NZ_LLYW01000041.1"/>
</dbReference>
<dbReference type="InterPro" id="IPR044153">
    <property type="entry name" value="PIN_Pae0151-like"/>
</dbReference>
<dbReference type="Proteomes" id="UP000053462">
    <property type="component" value="Unassembled WGS sequence"/>
</dbReference>
<accession>A0A117IT24</accession>
<name>A0A117IT24_9EURY</name>
<comment type="caution">
    <text evidence="3">The sequence shown here is derived from an EMBL/GenBank/DDBJ whole genome shotgun (WGS) entry which is preliminary data.</text>
</comment>
<dbReference type="STRING" id="227598.APY94_11175"/>
<protein>
    <recommendedName>
        <fullName evidence="2">PIN domain-containing protein</fullName>
    </recommendedName>
</protein>
<gene>
    <name evidence="3" type="ORF">APY94_11175</name>
</gene>
<evidence type="ECO:0000256" key="1">
    <source>
        <dbReference type="ARBA" id="ARBA00022842"/>
    </source>
</evidence>
<dbReference type="Pfam" id="PF01850">
    <property type="entry name" value="PIN"/>
    <property type="match status" value="1"/>
</dbReference>
<dbReference type="CDD" id="cd09873">
    <property type="entry name" value="PIN_Pae0151-like"/>
    <property type="match status" value="1"/>
</dbReference>
<proteinExistence type="predicted"/>
<dbReference type="SUPFAM" id="SSF88723">
    <property type="entry name" value="PIN domain-like"/>
    <property type="match status" value="1"/>
</dbReference>
<dbReference type="InterPro" id="IPR002716">
    <property type="entry name" value="PIN_dom"/>
</dbReference>